<dbReference type="PANTHER" id="PTHR46096">
    <property type="entry name" value="PERFORIN-1"/>
    <property type="match status" value="1"/>
</dbReference>
<dbReference type="GO" id="GO:0051607">
    <property type="term" value="P:defense response to virus"/>
    <property type="evidence" value="ECO:0007669"/>
    <property type="project" value="TreeGrafter"/>
</dbReference>
<proteinExistence type="predicted"/>
<dbReference type="AlphaFoldDB" id="A0A8C2BHF4"/>
<dbReference type="InterPro" id="IPR000008">
    <property type="entry name" value="C2_dom"/>
</dbReference>
<evidence type="ECO:0000313" key="4">
    <source>
        <dbReference type="Proteomes" id="UP000694700"/>
    </source>
</evidence>
<keyword evidence="1" id="KW-0732">Signal</keyword>
<evidence type="ECO:0000313" key="3">
    <source>
        <dbReference type="Ensembl" id="ENSCCRP00015120576.1"/>
    </source>
</evidence>
<dbReference type="PANTHER" id="PTHR46096:SF5">
    <property type="entry name" value="PERFORIN 1.2 PRECURSOR-RELATED"/>
    <property type="match status" value="1"/>
</dbReference>
<dbReference type="Ensembl" id="ENSCCRT00015124396.1">
    <property type="protein sequence ID" value="ENSCCRP00015120576.1"/>
    <property type="gene ID" value="ENSCCRG00015047431.1"/>
</dbReference>
<dbReference type="Pfam" id="PF00168">
    <property type="entry name" value="C2"/>
    <property type="match status" value="1"/>
</dbReference>
<evidence type="ECO:0000256" key="1">
    <source>
        <dbReference type="SAM" id="SignalP"/>
    </source>
</evidence>
<dbReference type="GO" id="GO:0022829">
    <property type="term" value="F:wide pore channel activity"/>
    <property type="evidence" value="ECO:0007669"/>
    <property type="project" value="TreeGrafter"/>
</dbReference>
<dbReference type="PROSITE" id="PS50004">
    <property type="entry name" value="C2"/>
    <property type="match status" value="1"/>
</dbReference>
<name>A0A8C2BHF4_CYPCA</name>
<organism evidence="3 4">
    <name type="scientific">Cyprinus carpio</name>
    <name type="common">Common carp</name>
    <dbReference type="NCBI Taxonomy" id="7962"/>
    <lineage>
        <taxon>Eukaryota</taxon>
        <taxon>Metazoa</taxon>
        <taxon>Chordata</taxon>
        <taxon>Craniata</taxon>
        <taxon>Vertebrata</taxon>
        <taxon>Euteleostomi</taxon>
        <taxon>Actinopterygii</taxon>
        <taxon>Neopterygii</taxon>
        <taxon>Teleostei</taxon>
        <taxon>Ostariophysi</taxon>
        <taxon>Cypriniformes</taxon>
        <taxon>Cyprinidae</taxon>
        <taxon>Cyprininae</taxon>
        <taxon>Cyprinus</taxon>
    </lineage>
</organism>
<feature type="chain" id="PRO_5034279672" description="C2 domain-containing protein" evidence="1">
    <location>
        <begin position="22"/>
        <end position="391"/>
    </location>
</feature>
<dbReference type="GO" id="GO:0001913">
    <property type="term" value="P:T cell mediated cytotoxicity"/>
    <property type="evidence" value="ECO:0007669"/>
    <property type="project" value="TreeGrafter"/>
</dbReference>
<dbReference type="InterPro" id="IPR052784">
    <property type="entry name" value="Perforin-1_pore-forming"/>
</dbReference>
<dbReference type="InterPro" id="IPR035892">
    <property type="entry name" value="C2_domain_sf"/>
</dbReference>
<sequence>MKQMWVYFLVFWALVFMTISGVDIGASKECKDSPFVPGHNLAGEGFDVVTMERKGMALVNLKKKKKKKDYFNGIKQKLPAAVVDCRNLPKCSMKVSSHIFESSEALLNDSSSALSVSWKVGFDVKAAGAAVGEALIPGKQNLYCVAENPPLHAEFLQTIKSLPPFYDPDHSNYEGKDTFCQEQKKMTRKRLKAVEEYIIQNSLMKVCSEPCKTGRKSRARDRCACESSQIIKSHCCPAAKGIATLKVYNLRAKDTFTQTDVFVLVLYDTQIKRTGTIDNNDNPRWPDTFEFGPIKIRMANKLTFEVYDADSGVVDDACVFTYGTFYFKCAPSLQGPQCNEHKPSPMAAHLADIFRSRIGVLVKDLPRLGLAYSNSFKSVTDSRQSNKIYIL</sequence>
<dbReference type="Gene3D" id="2.60.40.150">
    <property type="entry name" value="C2 domain"/>
    <property type="match status" value="1"/>
</dbReference>
<accession>A0A8C2BHF4</accession>
<dbReference type="Proteomes" id="UP000694700">
    <property type="component" value="Unplaced"/>
</dbReference>
<reference evidence="3" key="1">
    <citation type="submission" date="2025-08" db="UniProtKB">
        <authorList>
            <consortium name="Ensembl"/>
        </authorList>
    </citation>
    <scope>IDENTIFICATION</scope>
</reference>
<dbReference type="GO" id="GO:0016020">
    <property type="term" value="C:membrane"/>
    <property type="evidence" value="ECO:0007669"/>
    <property type="project" value="TreeGrafter"/>
</dbReference>
<protein>
    <recommendedName>
        <fullName evidence="2">C2 domain-containing protein</fullName>
    </recommendedName>
</protein>
<dbReference type="GO" id="GO:0001771">
    <property type="term" value="P:immunological synapse formation"/>
    <property type="evidence" value="ECO:0007669"/>
    <property type="project" value="TreeGrafter"/>
</dbReference>
<evidence type="ECO:0000259" key="2">
    <source>
        <dbReference type="PROSITE" id="PS50004"/>
    </source>
</evidence>
<feature type="domain" description="C2" evidence="2">
    <location>
        <begin position="226"/>
        <end position="341"/>
    </location>
</feature>
<dbReference type="SUPFAM" id="SSF49562">
    <property type="entry name" value="C2 domain (Calcium/lipid-binding domain, CaLB)"/>
    <property type="match status" value="1"/>
</dbReference>
<feature type="signal peptide" evidence="1">
    <location>
        <begin position="1"/>
        <end position="21"/>
    </location>
</feature>